<dbReference type="InterPro" id="IPR001466">
    <property type="entry name" value="Beta-lactam-related"/>
</dbReference>
<dbReference type="GO" id="GO:0009002">
    <property type="term" value="F:serine-type D-Ala-D-Ala carboxypeptidase activity"/>
    <property type="evidence" value="ECO:0007669"/>
    <property type="project" value="UniProtKB-EC"/>
</dbReference>
<dbReference type="EC" id="3.4.16.4" evidence="2"/>
<dbReference type="EMBL" id="CP017316">
    <property type="protein sequence ID" value="AOT62501.1"/>
    <property type="molecule type" value="Genomic_DNA"/>
</dbReference>
<feature type="domain" description="Beta-lactamase-related" evidence="1">
    <location>
        <begin position="69"/>
        <end position="399"/>
    </location>
</feature>
<evidence type="ECO:0000313" key="2">
    <source>
        <dbReference type="EMBL" id="AOT62501.1"/>
    </source>
</evidence>
<dbReference type="RefSeq" id="WP_051839660.1">
    <property type="nucleotide sequence ID" value="NZ_CP017316.1"/>
</dbReference>
<evidence type="ECO:0000259" key="1">
    <source>
        <dbReference type="Pfam" id="PF00144"/>
    </source>
</evidence>
<dbReference type="GeneID" id="91406884"/>
<accession>A0A1D8GAL3</accession>
<keyword evidence="2" id="KW-0378">Hydrolase</keyword>
<protein>
    <submittedName>
        <fullName evidence="2">D-alanyl-D-alanine carboxypeptidase</fullName>
        <ecNumber evidence="2">3.4.16.4</ecNumber>
    </submittedName>
</protein>
<keyword evidence="2" id="KW-0645">Protease</keyword>
<name>A0A1D8GAL3_9ACTN</name>
<dbReference type="STRING" id="285473.A4G23_05399"/>
<keyword evidence="3" id="KW-1185">Reference proteome</keyword>
<dbReference type="Pfam" id="PF00144">
    <property type="entry name" value="Beta-lactamase"/>
    <property type="match status" value="1"/>
</dbReference>
<dbReference type="Gene3D" id="3.40.710.10">
    <property type="entry name" value="DD-peptidase/beta-lactamase superfamily"/>
    <property type="match status" value="1"/>
</dbReference>
<dbReference type="KEGG" id="srn:A4G23_05399"/>
<dbReference type="OrthoDB" id="5177574at2"/>
<gene>
    <name evidence="2" type="ORF">A4G23_05399</name>
</gene>
<evidence type="ECO:0000313" key="3">
    <source>
        <dbReference type="Proteomes" id="UP000095349"/>
    </source>
</evidence>
<dbReference type="Proteomes" id="UP000095349">
    <property type="component" value="Chromosome"/>
</dbReference>
<keyword evidence="2" id="KW-0121">Carboxypeptidase</keyword>
<dbReference type="InterPro" id="IPR012338">
    <property type="entry name" value="Beta-lactam/transpept-like"/>
</dbReference>
<dbReference type="AlphaFoldDB" id="A0A1D8GAL3"/>
<dbReference type="SUPFAM" id="SSF56601">
    <property type="entry name" value="beta-lactamase/transpeptidase-like"/>
    <property type="match status" value="1"/>
</dbReference>
<sequence length="422" mass="45104">MRPSLPRRPSPTAVLVLILAAALASALALYLSLTTPSRVAGTAQAPPASRAAQGSPPLTEGRLRREAAALLEAAGAVSVHVRVRDGRHAVAASAGEAELGTGRAVPDGTHFRAASVTKSFMAATVLRLAAERRLSLDDTVEHWLPGVVSGNGHDGNRVTLRHLLQHTSGLRDADSTAFTGRTAPEFERLRYEGVEPERLIAAALRQAPEFPPAAPGDPAPRWSYSNTGYLLLGEVVRKATGRPWEAEVRDRIVRELGLTGTRAPGDDPRLPEPYARTYHRFAGSGGWTDTTVRAMAWAGPAGALVSTSRDVDRFFTALLGGRLLPPPQLAAMRATVPVDAEHERYTPGMRYGLGLMRQPLGCGGHRWGHHGDLEGAMVRTGLTADGSRSVVIALSGRTTDERRLLATEKALQGLVERMLCRA</sequence>
<organism evidence="2 3">
    <name type="scientific">Streptomyces rubrolavendulae</name>
    <dbReference type="NCBI Taxonomy" id="285473"/>
    <lineage>
        <taxon>Bacteria</taxon>
        <taxon>Bacillati</taxon>
        <taxon>Actinomycetota</taxon>
        <taxon>Actinomycetes</taxon>
        <taxon>Kitasatosporales</taxon>
        <taxon>Streptomycetaceae</taxon>
        <taxon>Streptomyces</taxon>
    </lineage>
</organism>
<dbReference type="InterPro" id="IPR050491">
    <property type="entry name" value="AmpC-like"/>
</dbReference>
<dbReference type="PANTHER" id="PTHR46825">
    <property type="entry name" value="D-ALANYL-D-ALANINE-CARBOXYPEPTIDASE/ENDOPEPTIDASE AMPH"/>
    <property type="match status" value="1"/>
</dbReference>
<dbReference type="PANTHER" id="PTHR46825:SF7">
    <property type="entry name" value="D-ALANYL-D-ALANINE CARBOXYPEPTIDASE"/>
    <property type="match status" value="1"/>
</dbReference>
<reference evidence="2 3" key="1">
    <citation type="submission" date="2016-09" db="EMBL/GenBank/DDBJ databases">
        <title>Streptomyces rubrolavendulae MJM4426 Genome sequencing and assembly.</title>
        <authorList>
            <person name="Kim J.-G."/>
        </authorList>
    </citation>
    <scope>NUCLEOTIDE SEQUENCE [LARGE SCALE GENOMIC DNA]</scope>
    <source>
        <strain evidence="2 3">MJM4426</strain>
    </source>
</reference>
<proteinExistence type="predicted"/>
<dbReference type="PATRIC" id="fig|285473.5.peg.5691"/>